<dbReference type="Proteomes" id="UP001283361">
    <property type="component" value="Unassembled WGS sequence"/>
</dbReference>
<comment type="caution">
    <text evidence="3">The sequence shown here is derived from an EMBL/GenBank/DDBJ whole genome shotgun (WGS) entry which is preliminary data.</text>
</comment>
<keyword evidence="4" id="KW-1185">Reference proteome</keyword>
<proteinExistence type="predicted"/>
<protein>
    <recommendedName>
        <fullName evidence="2">Fibrinogen C-terminal domain-containing protein</fullName>
    </recommendedName>
</protein>
<dbReference type="Gene3D" id="3.90.215.10">
    <property type="entry name" value="Gamma Fibrinogen, chain A, domain 1"/>
    <property type="match status" value="1"/>
</dbReference>
<dbReference type="CDD" id="cd00087">
    <property type="entry name" value="FReD"/>
    <property type="match status" value="1"/>
</dbReference>
<evidence type="ECO:0000313" key="4">
    <source>
        <dbReference type="Proteomes" id="UP001283361"/>
    </source>
</evidence>
<evidence type="ECO:0000256" key="1">
    <source>
        <dbReference type="SAM" id="SignalP"/>
    </source>
</evidence>
<dbReference type="PROSITE" id="PS51406">
    <property type="entry name" value="FIBRINOGEN_C_2"/>
    <property type="match status" value="1"/>
</dbReference>
<accession>A0AAE1BFV9</accession>
<dbReference type="AlphaFoldDB" id="A0AAE1BFV9"/>
<reference evidence="3" key="1">
    <citation type="journal article" date="2023" name="G3 (Bethesda)">
        <title>A reference genome for the long-term kleptoplast-retaining sea slug Elysia crispata morphotype clarki.</title>
        <authorList>
            <person name="Eastman K.E."/>
            <person name="Pendleton A.L."/>
            <person name="Shaikh M.A."/>
            <person name="Suttiyut T."/>
            <person name="Ogas R."/>
            <person name="Tomko P."/>
            <person name="Gavelis G."/>
            <person name="Widhalm J.R."/>
            <person name="Wisecaver J.H."/>
        </authorList>
    </citation>
    <scope>NUCLEOTIDE SEQUENCE</scope>
    <source>
        <strain evidence="3">ECLA1</strain>
    </source>
</reference>
<dbReference type="InterPro" id="IPR014716">
    <property type="entry name" value="Fibrinogen_a/b/g_C_1"/>
</dbReference>
<dbReference type="InterPro" id="IPR050373">
    <property type="entry name" value="Fibrinogen_C-term_domain"/>
</dbReference>
<keyword evidence="1" id="KW-0732">Signal</keyword>
<dbReference type="PANTHER" id="PTHR19143">
    <property type="entry name" value="FIBRINOGEN/TENASCIN/ANGIOPOEITIN"/>
    <property type="match status" value="1"/>
</dbReference>
<dbReference type="Pfam" id="PF00147">
    <property type="entry name" value="Fibrinogen_C"/>
    <property type="match status" value="1"/>
</dbReference>
<dbReference type="PANTHER" id="PTHR19143:SF458">
    <property type="entry name" value="FIBRINOGEN C-TERMINAL DOMAIN-CONTAINING PROTEIN-RELATED"/>
    <property type="match status" value="1"/>
</dbReference>
<sequence>MSTPTTGAAGFIVFLLMLISVRLVVSISEGDILDVSETLKDLKIRDLSSSVSKLEDRIFALLLLRPAGGEKTGLERQTRQGLEERVQALEEFMQAVNQREGPRVCERGMGNNVTTQYPPYLILSDSTIEKDILCDTHTDGGGWIIIQRRTKGDVDFYRDWAAYREGFGSLTGDFWFGNDAIHNLTTQGAHEVRVDLRIDGQEVFAYSTRFLVRNEGNAYRMSLGSTSGTAGALGLWFSNDMKFSTFDRDNDPLPDFNCAKHHQGAGWFAKCHKNNINGIWGEKSSNGVSWSDGRSWKFPNFTEMKIRRVNSQI</sequence>
<dbReference type="InterPro" id="IPR002181">
    <property type="entry name" value="Fibrinogen_a/b/g_C_dom"/>
</dbReference>
<feature type="domain" description="Fibrinogen C-terminal" evidence="2">
    <location>
        <begin position="96"/>
        <end position="310"/>
    </location>
</feature>
<name>A0AAE1BFV9_9GAST</name>
<organism evidence="3 4">
    <name type="scientific">Elysia crispata</name>
    <name type="common">lettuce slug</name>
    <dbReference type="NCBI Taxonomy" id="231223"/>
    <lineage>
        <taxon>Eukaryota</taxon>
        <taxon>Metazoa</taxon>
        <taxon>Spiralia</taxon>
        <taxon>Lophotrochozoa</taxon>
        <taxon>Mollusca</taxon>
        <taxon>Gastropoda</taxon>
        <taxon>Heterobranchia</taxon>
        <taxon>Euthyneura</taxon>
        <taxon>Panpulmonata</taxon>
        <taxon>Sacoglossa</taxon>
        <taxon>Placobranchoidea</taxon>
        <taxon>Plakobranchidae</taxon>
        <taxon>Elysia</taxon>
    </lineage>
</organism>
<feature type="signal peptide" evidence="1">
    <location>
        <begin position="1"/>
        <end position="26"/>
    </location>
</feature>
<evidence type="ECO:0000313" key="3">
    <source>
        <dbReference type="EMBL" id="KAK3804162.1"/>
    </source>
</evidence>
<gene>
    <name evidence="3" type="ORF">RRG08_047629</name>
</gene>
<dbReference type="EMBL" id="JAWDGP010000039">
    <property type="protein sequence ID" value="KAK3804162.1"/>
    <property type="molecule type" value="Genomic_DNA"/>
</dbReference>
<dbReference type="GO" id="GO:0005615">
    <property type="term" value="C:extracellular space"/>
    <property type="evidence" value="ECO:0007669"/>
    <property type="project" value="TreeGrafter"/>
</dbReference>
<dbReference type="InterPro" id="IPR036056">
    <property type="entry name" value="Fibrinogen-like_C"/>
</dbReference>
<dbReference type="SMART" id="SM00186">
    <property type="entry name" value="FBG"/>
    <property type="match status" value="1"/>
</dbReference>
<dbReference type="SUPFAM" id="SSF56496">
    <property type="entry name" value="Fibrinogen C-terminal domain-like"/>
    <property type="match status" value="1"/>
</dbReference>
<feature type="chain" id="PRO_5042184491" description="Fibrinogen C-terminal domain-containing protein" evidence="1">
    <location>
        <begin position="27"/>
        <end position="313"/>
    </location>
</feature>
<evidence type="ECO:0000259" key="2">
    <source>
        <dbReference type="PROSITE" id="PS51406"/>
    </source>
</evidence>